<evidence type="ECO:0000256" key="1">
    <source>
        <dbReference type="SAM" id="MobiDB-lite"/>
    </source>
</evidence>
<name>A0A1J7JQZ0_9PEZI</name>
<dbReference type="AlphaFoldDB" id="A0A1J7JQZ0"/>
<dbReference type="InParanoid" id="A0A1J7JQZ0"/>
<dbReference type="OrthoDB" id="3501153at2759"/>
<dbReference type="EMBL" id="KV875095">
    <property type="protein sequence ID" value="OIW32360.1"/>
    <property type="molecule type" value="Genomic_DNA"/>
</dbReference>
<keyword evidence="3" id="KW-1185">Reference proteome</keyword>
<sequence length="180" mass="19841">MGLISYFSSSPSSTSPPNRSFPPIRTGSDPATGLPNSWSHGDCGNSPSDAEARGCRFDIVLHSWLSADCITPEDDADAELMYAGRSWEWRLGNGTAVALDAVRTGRFPFVHTSFDWHVTHCMYVWKRMHRAMMDGGRRIDSYSINYHHTTHCAEMIGGGETGDGMRDAGSKIFAKYPVCS</sequence>
<dbReference type="PANTHER" id="PTHR35896">
    <property type="entry name" value="IG-LIKE DOMAIN-CONTAINING PROTEIN"/>
    <property type="match status" value="1"/>
</dbReference>
<accession>A0A1J7JQZ0</accession>
<dbReference type="Proteomes" id="UP000182658">
    <property type="component" value="Unassembled WGS sequence"/>
</dbReference>
<feature type="compositionally biased region" description="Low complexity" evidence="1">
    <location>
        <begin position="1"/>
        <end position="23"/>
    </location>
</feature>
<feature type="region of interest" description="Disordered" evidence="1">
    <location>
        <begin position="1"/>
        <end position="45"/>
    </location>
</feature>
<dbReference type="PANTHER" id="PTHR35896:SF3">
    <property type="entry name" value="MAJOR FACILITATOR SUPERFAMILY TRANSPORTER"/>
    <property type="match status" value="1"/>
</dbReference>
<evidence type="ECO:0000313" key="3">
    <source>
        <dbReference type="Proteomes" id="UP000182658"/>
    </source>
</evidence>
<proteinExistence type="predicted"/>
<dbReference type="InterPro" id="IPR053008">
    <property type="entry name" value="Phomopsin_biosynth_assoc"/>
</dbReference>
<protein>
    <submittedName>
        <fullName evidence="2">Uncharacterized protein</fullName>
    </submittedName>
</protein>
<organism evidence="2 3">
    <name type="scientific">Coniochaeta ligniaria NRRL 30616</name>
    <dbReference type="NCBI Taxonomy" id="1408157"/>
    <lineage>
        <taxon>Eukaryota</taxon>
        <taxon>Fungi</taxon>
        <taxon>Dikarya</taxon>
        <taxon>Ascomycota</taxon>
        <taxon>Pezizomycotina</taxon>
        <taxon>Sordariomycetes</taxon>
        <taxon>Sordariomycetidae</taxon>
        <taxon>Coniochaetales</taxon>
        <taxon>Coniochaetaceae</taxon>
        <taxon>Coniochaeta</taxon>
    </lineage>
</organism>
<gene>
    <name evidence="2" type="ORF">CONLIGDRAFT_678764</name>
</gene>
<reference evidence="2 3" key="1">
    <citation type="submission" date="2016-10" db="EMBL/GenBank/DDBJ databases">
        <title>Draft genome sequence of Coniochaeta ligniaria NRRL30616, a lignocellulolytic fungus for bioabatement of inhibitors in plant biomass hydrolysates.</title>
        <authorList>
            <consortium name="DOE Joint Genome Institute"/>
            <person name="Jimenez D.J."/>
            <person name="Hector R.E."/>
            <person name="Riley R."/>
            <person name="Sun H."/>
            <person name="Grigoriev I.V."/>
            <person name="Van Elsas J.D."/>
            <person name="Nichols N.N."/>
        </authorList>
    </citation>
    <scope>NUCLEOTIDE SEQUENCE [LARGE SCALE GENOMIC DNA]</scope>
    <source>
        <strain evidence="2 3">NRRL 30616</strain>
    </source>
</reference>
<evidence type="ECO:0000313" key="2">
    <source>
        <dbReference type="EMBL" id="OIW32360.1"/>
    </source>
</evidence>